<protein>
    <recommendedName>
        <fullName evidence="5">CUB domain-containing protein</fullName>
    </recommendedName>
</protein>
<dbReference type="eggNOG" id="ENOG502TC9D">
    <property type="taxonomic scope" value="Eukaryota"/>
</dbReference>
<dbReference type="OMA" id="HGRRGYH"/>
<feature type="transmembrane region" description="Helical" evidence="1">
    <location>
        <begin position="575"/>
        <end position="598"/>
    </location>
</feature>
<dbReference type="OrthoDB" id="5876374at2759"/>
<keyword evidence="1" id="KW-1133">Transmembrane helix</keyword>
<dbReference type="STRING" id="135651.G0M6M3"/>
<dbReference type="InterPro" id="IPR035914">
    <property type="entry name" value="Sperma_CUB_dom_sf"/>
</dbReference>
<dbReference type="AlphaFoldDB" id="G0M6M3"/>
<sequence length="631" mass="71734">MYLDSWIILLSFIIASVQACIKFHSEGEITGEGKLDCMPNGCSLAISPNPTKVTLLTINSFETKTDIYFTTDDSNQKTYWEKASTAMDDRSYSVGPHEGFHLVSKNDNCSAEPRYSFQRVSPENRGCGYSLHYIDNDVKIIQQRLKVQSDTKCFYHLLPMHPTESETLYILSRKSYEVTYKDFDHTEKSTNGEIVALKNWTMADFSKSYEAEYHYYDTPQSLETIQAVTTKRTCACNTKNIKLGSEQLIEFQSPGYPDFLCPSSECKHLVKFLKPNLTDDYVQRVLVTINATSGDQVVLRLNCDCAVFNNKVYNSDQTFQIHVPSHCEMMFCSWTITPNEDWNRKIELRMENGQIGDEVQVWNRDIMENYTSHQLRLPRTIFGYKYSNSTYISFWRKTAGTDATLFVSWNLVSKAGCSNFGNVTLTTTPRAFTSSNYPMFYTHSENCKKLLIAPKKLDGKQDELSITSTGNNMLVHFMSDGYHAKRGFHYVAYAGSFVFKINRYDSETTVPLPSDEPLHDFVNILEDLAEQSRQEDLISGSVAHQHNSTSNYTNVTELNSISPQNSELQQGHGTLFLFSGIFITAIVLIILVIGVLFIKKRIGNSNRQDSFVNSMVTFRSDDNDSIATDGV</sequence>
<dbReference type="EMBL" id="GL379786">
    <property type="protein sequence ID" value="EGT30421.1"/>
    <property type="molecule type" value="Genomic_DNA"/>
</dbReference>
<dbReference type="SUPFAM" id="SSF49854">
    <property type="entry name" value="Spermadhesin, CUB domain"/>
    <property type="match status" value="1"/>
</dbReference>
<dbReference type="InParanoid" id="G0M6M3"/>
<keyword evidence="1" id="KW-0812">Transmembrane</keyword>
<dbReference type="PANTHER" id="PTHR39385:SF4">
    <property type="entry name" value="CUB DOMAIN-CONTAINING PROTEIN"/>
    <property type="match status" value="1"/>
</dbReference>
<keyword evidence="2" id="KW-0732">Signal</keyword>
<evidence type="ECO:0000256" key="2">
    <source>
        <dbReference type="SAM" id="SignalP"/>
    </source>
</evidence>
<dbReference type="Proteomes" id="UP000008068">
    <property type="component" value="Unassembled WGS sequence"/>
</dbReference>
<feature type="chain" id="PRO_5003402751" description="CUB domain-containing protein" evidence="2">
    <location>
        <begin position="20"/>
        <end position="631"/>
    </location>
</feature>
<evidence type="ECO:0000313" key="3">
    <source>
        <dbReference type="EMBL" id="EGT30421.1"/>
    </source>
</evidence>
<keyword evidence="4" id="KW-1185">Reference proteome</keyword>
<gene>
    <name evidence="3" type="ORF">CAEBREN_14632</name>
</gene>
<proteinExistence type="predicted"/>
<evidence type="ECO:0008006" key="5">
    <source>
        <dbReference type="Google" id="ProtNLM"/>
    </source>
</evidence>
<evidence type="ECO:0000313" key="4">
    <source>
        <dbReference type="Proteomes" id="UP000008068"/>
    </source>
</evidence>
<feature type="signal peptide" evidence="2">
    <location>
        <begin position="1"/>
        <end position="19"/>
    </location>
</feature>
<dbReference type="HOGENOM" id="CLU_024418_0_0_1"/>
<dbReference type="PANTHER" id="PTHR39385">
    <property type="entry name" value="PROTEIN CBG20422"/>
    <property type="match status" value="1"/>
</dbReference>
<dbReference type="FunCoup" id="G0M6M3">
    <property type="interactions" value="1"/>
</dbReference>
<accession>G0M6M3</accession>
<evidence type="ECO:0000256" key="1">
    <source>
        <dbReference type="SAM" id="Phobius"/>
    </source>
</evidence>
<keyword evidence="1" id="KW-0472">Membrane</keyword>
<name>G0M6M3_CAEBE</name>
<organism evidence="4">
    <name type="scientific">Caenorhabditis brenneri</name>
    <name type="common">Nematode worm</name>
    <dbReference type="NCBI Taxonomy" id="135651"/>
    <lineage>
        <taxon>Eukaryota</taxon>
        <taxon>Metazoa</taxon>
        <taxon>Ecdysozoa</taxon>
        <taxon>Nematoda</taxon>
        <taxon>Chromadorea</taxon>
        <taxon>Rhabditida</taxon>
        <taxon>Rhabditina</taxon>
        <taxon>Rhabditomorpha</taxon>
        <taxon>Rhabditoidea</taxon>
        <taxon>Rhabditidae</taxon>
        <taxon>Peloderinae</taxon>
        <taxon>Caenorhabditis</taxon>
    </lineage>
</organism>
<reference evidence="4" key="1">
    <citation type="submission" date="2011-07" db="EMBL/GenBank/DDBJ databases">
        <authorList>
            <consortium name="Caenorhabditis brenneri Sequencing and Analysis Consortium"/>
            <person name="Wilson R.K."/>
        </authorList>
    </citation>
    <scope>NUCLEOTIDE SEQUENCE [LARGE SCALE GENOMIC DNA]</scope>
    <source>
        <strain evidence="4">PB2801</strain>
    </source>
</reference>